<dbReference type="eggNOG" id="KOG0959">
    <property type="taxonomic scope" value="Eukaryota"/>
</dbReference>
<feature type="region of interest" description="Disordered" evidence="6">
    <location>
        <begin position="689"/>
        <end position="714"/>
    </location>
</feature>
<dbReference type="VEuPathDB" id="PiroplasmaDB:TpMuguga_04g00473"/>
<organism evidence="9 10">
    <name type="scientific">Theileria parva</name>
    <name type="common">East coast fever infection agent</name>
    <dbReference type="NCBI Taxonomy" id="5875"/>
    <lineage>
        <taxon>Eukaryota</taxon>
        <taxon>Sar</taxon>
        <taxon>Alveolata</taxon>
        <taxon>Apicomplexa</taxon>
        <taxon>Aconoidasida</taxon>
        <taxon>Piroplasmida</taxon>
        <taxon>Theileriidae</taxon>
        <taxon>Theileria</taxon>
    </lineage>
</organism>
<dbReference type="Gene3D" id="3.30.830.10">
    <property type="entry name" value="Metalloenzyme, LuxS/M16 peptidase-like"/>
    <property type="match status" value="3"/>
</dbReference>
<dbReference type="FunCoup" id="Q4N284">
    <property type="interactions" value="6"/>
</dbReference>
<protein>
    <submittedName>
        <fullName evidence="9">Stromal processing peptidase, putative</fullName>
    </submittedName>
</protein>
<keyword evidence="3" id="KW-0378">Hydrolase</keyword>
<dbReference type="GO" id="GO:0046872">
    <property type="term" value="F:metal ion binding"/>
    <property type="evidence" value="ECO:0007669"/>
    <property type="project" value="InterPro"/>
</dbReference>
<dbReference type="PANTHER" id="PTHR43690">
    <property type="entry name" value="NARDILYSIN"/>
    <property type="match status" value="1"/>
</dbReference>
<dbReference type="SUPFAM" id="SSF63411">
    <property type="entry name" value="LuxS/MPP-like metallohydrolase"/>
    <property type="match status" value="3"/>
</dbReference>
<dbReference type="InParanoid" id="Q4N284"/>
<dbReference type="STRING" id="5875.Q4N284"/>
<dbReference type="Proteomes" id="UP000001949">
    <property type="component" value="Unassembled WGS sequence"/>
</dbReference>
<dbReference type="PANTHER" id="PTHR43690:SF33">
    <property type="entry name" value="STROMAL PROCESSING PEPTIDASE, CHLOROPLASTIC"/>
    <property type="match status" value="1"/>
</dbReference>
<dbReference type="KEGG" id="tpv:TP04_0473"/>
<keyword evidence="10" id="KW-1185">Reference proteome</keyword>
<comment type="similarity">
    <text evidence="1">Belongs to the peptidase M16 family.</text>
</comment>
<gene>
    <name evidence="9" type="ordered locus">TP04_0473</name>
</gene>
<dbReference type="InterPro" id="IPR007863">
    <property type="entry name" value="Peptidase_M16_C"/>
</dbReference>
<feature type="compositionally biased region" description="Basic and acidic residues" evidence="6">
    <location>
        <begin position="704"/>
        <end position="714"/>
    </location>
</feature>
<comment type="caution">
    <text evidence="9">The sequence shown here is derived from an EMBL/GenBank/DDBJ whole genome shotgun (WGS) entry which is preliminary data.</text>
</comment>
<dbReference type="Pfam" id="PF00675">
    <property type="entry name" value="Peptidase_M16"/>
    <property type="match status" value="1"/>
</dbReference>
<dbReference type="Pfam" id="PF05193">
    <property type="entry name" value="Peptidase_M16_C"/>
    <property type="match status" value="1"/>
</dbReference>
<dbReference type="AlphaFoldDB" id="Q4N284"/>
<evidence type="ECO:0000256" key="6">
    <source>
        <dbReference type="SAM" id="MobiDB-lite"/>
    </source>
</evidence>
<keyword evidence="2" id="KW-0645">Protease</keyword>
<feature type="domain" description="Peptidase M16 C-terminal" evidence="8">
    <location>
        <begin position="234"/>
        <end position="286"/>
    </location>
</feature>
<name>Q4N284_THEPA</name>
<evidence type="ECO:0000256" key="1">
    <source>
        <dbReference type="ARBA" id="ARBA00007261"/>
    </source>
</evidence>
<sequence length="1220" mass="141554">MPVLFTFFNNRSIILQCLSFLFIIINISQALSINLNKNYQFLHELNPRIHLFSFIRPPSQSSNLFGREELLTENDVYRGSLENGLKYSFYKKDTPTLEAYLQVCSGSADEKDNQRGIAHLCEHVTYMGSKKRTRLCNYSVKTNAFTDYNQTVFFVKTDSELGCNTKKEKLHKAPSQFSQYELDKERKAVLSEAKIITTAEYYKNCNTVKTIHKENILPVRFPIGDLDMIMNYKVEDLKAYHSQHYIPDNIQLFIQGNLDETDVSETINDVFSKLENPPNLKEIRLLYKNTEKARRKGMPPVTHIYNQKGRLIGDHKFYLEPVFDVWLCDKLPCFSFEILKKLPIPPIRTFSDYYNFILSKLVYKILSINFMIFKRDTQLYNNVEANDYDCVNEGCRLRSLDIKCDTGDWKNSVFYVISEIGRFLGECVSNKFLDYAKDALLYDFETKNYKENNTADFIENHICDRANLDKNQTIKLIKRSYDDIDPNNVLQRLNDMFSWYKGDLRGLKVLATTPVQSMFSIILTKFTNLDVTLEELRELFNHAITTKIKFSSLQVNLPDSLLDKKHVEEIKARSSDNIFPQLDKNFHKESFDYEGYLSNLSEPNKNLFKRYYMDFKEYLNLSKHVELCVPTPRRECPEIESILAKQFDCDLNQQENSHIIYNLLQAQKPLVRTQPCELYKKTLENEKTTDINTSDLNRNQTELSKSDPNNKKTESLSDLYDMYTLNNNVRVNTRRTDDNSVYLSANIPIYEYILNNRIPELGNNSDRESIIKTNKLMLLLISTSLMESGSMGSLDRKQVELFCELNSINVNISLNYDYLNISINVPFTSNNGENNVKPLEYSLQILNNILENYRITQDEFDRAKQKITSDHKKYIKDIKNYGIGELLHNMSGGILGFEGLEIDKLDEIKYETVVKETKKLVNSTAKEVNVVSNFDLKKLRKYVTQYLSSSLIVSKNTITDEAKSELNQLEFSKTSSTSHFLDNFESQLYYRKNMVKFFDDVTDKAIVLVGGHAPNASGFITDGTHISKLLENTFRDSSETKEDIDKLAIMRRELWMHPAFPKAASDLFSEALNSDLFMKLRTMKNLTYDTRLEVVTNDISDSFFVISAFSNKRNYPVILSEIINYLKRLSNQELDFGKTYLDNCKKLIKAKIKEKKQGYYAGNMSGIQLEQALTKNILSITEYEKVLDEITPEDFTLLMTSQGFGIDPHNMYTRVLYSGD</sequence>
<evidence type="ECO:0000259" key="7">
    <source>
        <dbReference type="Pfam" id="PF00675"/>
    </source>
</evidence>
<proteinExistence type="inferred from homology"/>
<evidence type="ECO:0000313" key="9">
    <source>
        <dbReference type="EMBL" id="EAN31825.1"/>
    </source>
</evidence>
<evidence type="ECO:0000256" key="3">
    <source>
        <dbReference type="ARBA" id="ARBA00022801"/>
    </source>
</evidence>
<dbReference type="InterPro" id="IPR011249">
    <property type="entry name" value="Metalloenz_LuxS/M16"/>
</dbReference>
<dbReference type="GO" id="GO:0008237">
    <property type="term" value="F:metallopeptidase activity"/>
    <property type="evidence" value="ECO:0007669"/>
    <property type="project" value="UniProtKB-KW"/>
</dbReference>
<evidence type="ECO:0000256" key="2">
    <source>
        <dbReference type="ARBA" id="ARBA00022670"/>
    </source>
</evidence>
<dbReference type="InterPro" id="IPR050626">
    <property type="entry name" value="Peptidase_M16"/>
</dbReference>
<feature type="domain" description="Peptidase M16 N-terminal" evidence="7">
    <location>
        <begin position="93"/>
        <end position="160"/>
    </location>
</feature>
<reference evidence="9 10" key="1">
    <citation type="journal article" date="2005" name="Science">
        <title>Genome sequence of Theileria parva, a bovine pathogen that transforms lymphocytes.</title>
        <authorList>
            <person name="Gardner M.J."/>
            <person name="Bishop R."/>
            <person name="Shah T."/>
            <person name="de Villiers E.P."/>
            <person name="Carlton J.M."/>
            <person name="Hall N."/>
            <person name="Ren Q."/>
            <person name="Paulsen I.T."/>
            <person name="Pain A."/>
            <person name="Berriman M."/>
            <person name="Wilson R.J.M."/>
            <person name="Sato S."/>
            <person name="Ralph S.A."/>
            <person name="Mann D.J."/>
            <person name="Xiong Z."/>
            <person name="Shallom S.J."/>
            <person name="Weidman J."/>
            <person name="Jiang L."/>
            <person name="Lynn J."/>
            <person name="Weaver B."/>
            <person name="Shoaibi A."/>
            <person name="Domingo A.R."/>
            <person name="Wasawo D."/>
            <person name="Crabtree J."/>
            <person name="Wortman J.R."/>
            <person name="Haas B."/>
            <person name="Angiuoli S.V."/>
            <person name="Creasy T.H."/>
            <person name="Lu C."/>
            <person name="Suh B."/>
            <person name="Silva J.C."/>
            <person name="Utterback T.R."/>
            <person name="Feldblyum T.V."/>
            <person name="Pertea M."/>
            <person name="Allen J."/>
            <person name="Nierman W.C."/>
            <person name="Taracha E.L.N."/>
            <person name="Salzberg S.L."/>
            <person name="White O.R."/>
            <person name="Fitzhugh H.A."/>
            <person name="Morzaria S."/>
            <person name="Venter J.C."/>
            <person name="Fraser C.M."/>
            <person name="Nene V."/>
        </authorList>
    </citation>
    <scope>NUCLEOTIDE SEQUENCE [LARGE SCALE GENOMIC DNA]</scope>
    <source>
        <strain evidence="9 10">Muguga</strain>
    </source>
</reference>
<evidence type="ECO:0000256" key="4">
    <source>
        <dbReference type="ARBA" id="ARBA00022833"/>
    </source>
</evidence>
<evidence type="ECO:0000259" key="8">
    <source>
        <dbReference type="Pfam" id="PF05193"/>
    </source>
</evidence>
<dbReference type="InterPro" id="IPR011765">
    <property type="entry name" value="Pept_M16_N"/>
</dbReference>
<evidence type="ECO:0000313" key="10">
    <source>
        <dbReference type="Proteomes" id="UP000001949"/>
    </source>
</evidence>
<keyword evidence="5" id="KW-0482">Metalloprotease</keyword>
<dbReference type="OMA" id="ENVEIHC"/>
<keyword evidence="4" id="KW-0862">Zinc</keyword>
<dbReference type="EMBL" id="AAGK01000004">
    <property type="protein sequence ID" value="EAN31825.1"/>
    <property type="molecule type" value="Genomic_DNA"/>
</dbReference>
<evidence type="ECO:0000256" key="5">
    <source>
        <dbReference type="ARBA" id="ARBA00023049"/>
    </source>
</evidence>
<feature type="compositionally biased region" description="Polar residues" evidence="6">
    <location>
        <begin position="690"/>
        <end position="703"/>
    </location>
</feature>
<accession>Q4N284</accession>
<dbReference type="GO" id="GO:0006508">
    <property type="term" value="P:proteolysis"/>
    <property type="evidence" value="ECO:0007669"/>
    <property type="project" value="UniProtKB-KW"/>
</dbReference>